<evidence type="ECO:0000256" key="2">
    <source>
        <dbReference type="ARBA" id="ARBA00022598"/>
    </source>
</evidence>
<comment type="function">
    <text evidence="8">Part of the phosphoribosylformylglycinamidine synthase complex involved in the purines biosynthetic pathway. Catalyzes the ATP-dependent conversion of formylglycinamide ribonucleotide (FGAR) and glutamine to yield formylglycinamidine ribonucleotide (FGAM) and glutamate. The FGAM synthase complex is composed of three subunits. PurQ produces an ammonia molecule by converting glutamine to glutamate. PurL transfers the ammonia molecule to FGAR to form FGAM in an ATP-dependent manner. PurS interacts with PurQ and PurL and is thought to assist in the transfer of the ammonia molecule from PurQ to PurL.</text>
</comment>
<accession>A0A6S6SQR1</accession>
<dbReference type="Gene3D" id="3.40.50.880">
    <property type="match status" value="1"/>
</dbReference>
<comment type="subcellular location">
    <subcellularLocation>
        <location evidence="8">Cytoplasm</location>
    </subcellularLocation>
</comment>
<evidence type="ECO:0000313" key="9">
    <source>
        <dbReference type="EMBL" id="CAA6807310.1"/>
    </source>
</evidence>
<proteinExistence type="inferred from homology"/>
<comment type="catalytic activity">
    <reaction evidence="8">
        <text>N(2)-formyl-N(1)-(5-phospho-beta-D-ribosyl)glycinamide + L-glutamine + ATP + H2O = 2-formamido-N(1)-(5-O-phospho-beta-D-ribosyl)acetamidine + L-glutamate + ADP + phosphate + H(+)</text>
        <dbReference type="Rhea" id="RHEA:17129"/>
        <dbReference type="ChEBI" id="CHEBI:15377"/>
        <dbReference type="ChEBI" id="CHEBI:15378"/>
        <dbReference type="ChEBI" id="CHEBI:29985"/>
        <dbReference type="ChEBI" id="CHEBI:30616"/>
        <dbReference type="ChEBI" id="CHEBI:43474"/>
        <dbReference type="ChEBI" id="CHEBI:58359"/>
        <dbReference type="ChEBI" id="CHEBI:147286"/>
        <dbReference type="ChEBI" id="CHEBI:147287"/>
        <dbReference type="ChEBI" id="CHEBI:456216"/>
        <dbReference type="EC" id="6.3.5.3"/>
    </reaction>
</comment>
<evidence type="ECO:0000256" key="7">
    <source>
        <dbReference type="ARBA" id="ARBA00022962"/>
    </source>
</evidence>
<keyword evidence="7 8" id="KW-0315">Glutamine amidotransferase</keyword>
<dbReference type="NCBIfam" id="TIGR01737">
    <property type="entry name" value="FGAM_synth_I"/>
    <property type="match status" value="1"/>
</dbReference>
<sequence length="227" mass="25003">MNKSQKISVIVFPGTNCEHDTKYAFDMLGQDVELVWYEEETLPSDTYLVVIPGGFSYGDYLRAGSIAKFAPIMKDVIRFANSGGYVLGICNGFQVLLESGLLPGAMKRNQNVHFISKHHFLKVESNKNKFLSELENGDLLNIPIAHAEGNYYIDDKGLGSLIENGQVVLTYVDKNGNDLNPNGAVNNIAGISNVNKNVFGLMPHPERAMEEILGSSDGVKMLEGFIR</sequence>
<dbReference type="CDD" id="cd01740">
    <property type="entry name" value="GATase1_FGAR_AT"/>
    <property type="match status" value="1"/>
</dbReference>
<evidence type="ECO:0000256" key="8">
    <source>
        <dbReference type="HAMAP-Rule" id="MF_00421"/>
    </source>
</evidence>
<dbReference type="AlphaFoldDB" id="A0A6S6SQR1"/>
<protein>
    <recommendedName>
        <fullName evidence="8">Phosphoribosylformylglycinamidine synthase subunit PurQ</fullName>
        <shortName evidence="8">FGAM synthase</shortName>
        <ecNumber evidence="8">6.3.5.3</ecNumber>
    </recommendedName>
    <alternativeName>
        <fullName evidence="8">Formylglycinamide ribonucleotide amidotransferase subunit I</fullName>
        <shortName evidence="8">FGAR amidotransferase I</shortName>
        <shortName evidence="8">FGAR-AT I</shortName>
    </alternativeName>
    <alternativeName>
        <fullName evidence="8">Glutaminase PurQ</fullName>
        <ecNumber evidence="8">3.5.1.2</ecNumber>
    </alternativeName>
    <alternativeName>
        <fullName evidence="8">Phosphoribosylformylglycinamidine synthase subunit I</fullName>
    </alternativeName>
</protein>
<comment type="subunit">
    <text evidence="8">Part of the FGAM synthase complex composed of 1 PurL, 1 PurQ and 2 PurS subunits.</text>
</comment>
<organism evidence="9">
    <name type="scientific">uncultured Campylobacterales bacterium</name>
    <dbReference type="NCBI Taxonomy" id="352960"/>
    <lineage>
        <taxon>Bacteria</taxon>
        <taxon>Pseudomonadati</taxon>
        <taxon>Campylobacterota</taxon>
        <taxon>Epsilonproteobacteria</taxon>
        <taxon>Campylobacterales</taxon>
        <taxon>environmental samples</taxon>
    </lineage>
</organism>
<dbReference type="InterPro" id="IPR029062">
    <property type="entry name" value="Class_I_gatase-like"/>
</dbReference>
<evidence type="ECO:0000256" key="5">
    <source>
        <dbReference type="ARBA" id="ARBA00022801"/>
    </source>
</evidence>
<keyword evidence="2 8" id="KW-0436">Ligase</keyword>
<dbReference type="EC" id="6.3.5.3" evidence="8"/>
<feature type="active site" description="Nucleophile" evidence="8">
    <location>
        <position position="90"/>
    </location>
</feature>
<dbReference type="UniPathway" id="UPA00074">
    <property type="reaction ID" value="UER00128"/>
</dbReference>
<dbReference type="PANTHER" id="PTHR47552:SF1">
    <property type="entry name" value="PHOSPHORIBOSYLFORMYLGLYCINAMIDINE SYNTHASE SUBUNIT PURQ"/>
    <property type="match status" value="1"/>
</dbReference>
<dbReference type="GO" id="GO:0005524">
    <property type="term" value="F:ATP binding"/>
    <property type="evidence" value="ECO:0007669"/>
    <property type="project" value="UniProtKB-KW"/>
</dbReference>
<evidence type="ECO:0000256" key="1">
    <source>
        <dbReference type="ARBA" id="ARBA00022490"/>
    </source>
</evidence>
<dbReference type="EC" id="3.5.1.2" evidence="8"/>
<dbReference type="GO" id="GO:0005737">
    <property type="term" value="C:cytoplasm"/>
    <property type="evidence" value="ECO:0007669"/>
    <property type="project" value="UniProtKB-SubCell"/>
</dbReference>
<dbReference type="GO" id="GO:0004359">
    <property type="term" value="F:glutaminase activity"/>
    <property type="evidence" value="ECO:0007669"/>
    <property type="project" value="UniProtKB-EC"/>
</dbReference>
<keyword evidence="3 8" id="KW-0547">Nucleotide-binding</keyword>
<evidence type="ECO:0000256" key="3">
    <source>
        <dbReference type="ARBA" id="ARBA00022741"/>
    </source>
</evidence>
<dbReference type="HAMAP" id="MF_00421">
    <property type="entry name" value="PurQ"/>
    <property type="match status" value="1"/>
</dbReference>
<evidence type="ECO:0000256" key="6">
    <source>
        <dbReference type="ARBA" id="ARBA00022840"/>
    </source>
</evidence>
<dbReference type="GO" id="GO:0004642">
    <property type="term" value="F:phosphoribosylformylglycinamidine synthase activity"/>
    <property type="evidence" value="ECO:0007669"/>
    <property type="project" value="UniProtKB-UniRule"/>
</dbReference>
<dbReference type="GO" id="GO:0006189">
    <property type="term" value="P:'de novo' IMP biosynthetic process"/>
    <property type="evidence" value="ECO:0007669"/>
    <property type="project" value="UniProtKB-UniRule"/>
</dbReference>
<dbReference type="GO" id="GO:0016740">
    <property type="term" value="F:transferase activity"/>
    <property type="evidence" value="ECO:0007669"/>
    <property type="project" value="UniProtKB-KW"/>
</dbReference>
<comment type="catalytic activity">
    <reaction evidence="8">
        <text>L-glutamine + H2O = L-glutamate + NH4(+)</text>
        <dbReference type="Rhea" id="RHEA:15889"/>
        <dbReference type="ChEBI" id="CHEBI:15377"/>
        <dbReference type="ChEBI" id="CHEBI:28938"/>
        <dbReference type="ChEBI" id="CHEBI:29985"/>
        <dbReference type="ChEBI" id="CHEBI:58359"/>
        <dbReference type="EC" id="3.5.1.2"/>
    </reaction>
</comment>
<keyword evidence="4 8" id="KW-0658">Purine biosynthesis</keyword>
<dbReference type="NCBIfam" id="NF002957">
    <property type="entry name" value="PRK03619.1"/>
    <property type="match status" value="1"/>
</dbReference>
<feature type="active site" evidence="8">
    <location>
        <position position="206"/>
    </location>
</feature>
<feature type="active site" evidence="8">
    <location>
        <position position="204"/>
    </location>
</feature>
<dbReference type="SUPFAM" id="SSF52317">
    <property type="entry name" value="Class I glutamine amidotransferase-like"/>
    <property type="match status" value="1"/>
</dbReference>
<keyword evidence="6 8" id="KW-0067">ATP-binding</keyword>
<reference evidence="9" key="1">
    <citation type="submission" date="2020-01" db="EMBL/GenBank/DDBJ databases">
        <authorList>
            <person name="Meier V. D."/>
            <person name="Meier V D."/>
        </authorList>
    </citation>
    <scope>NUCLEOTIDE SEQUENCE</scope>
    <source>
        <strain evidence="9">HLG_WM_MAG_12</strain>
    </source>
</reference>
<dbReference type="PROSITE" id="PS51273">
    <property type="entry name" value="GATASE_TYPE_1"/>
    <property type="match status" value="1"/>
</dbReference>
<comment type="pathway">
    <text evidence="8">Purine metabolism; IMP biosynthesis via de novo pathway; 5-amino-1-(5-phospho-D-ribosyl)imidazole from N(2)-formyl-N(1)-(5-phospho-D-ribosyl)glycinamide: step 1/2.</text>
</comment>
<dbReference type="PANTHER" id="PTHR47552">
    <property type="entry name" value="PHOSPHORIBOSYLFORMYLGLYCINAMIDINE SYNTHASE SUBUNIT PURQ"/>
    <property type="match status" value="1"/>
</dbReference>
<dbReference type="SMART" id="SM01211">
    <property type="entry name" value="GATase_5"/>
    <property type="match status" value="1"/>
</dbReference>
<dbReference type="InterPro" id="IPR010075">
    <property type="entry name" value="PRibForGlyAmidine_synth_PurQ"/>
</dbReference>
<dbReference type="PIRSF" id="PIRSF001586">
    <property type="entry name" value="FGAM_synth_I"/>
    <property type="match status" value="1"/>
</dbReference>
<keyword evidence="5 8" id="KW-0378">Hydrolase</keyword>
<evidence type="ECO:0000256" key="4">
    <source>
        <dbReference type="ARBA" id="ARBA00022755"/>
    </source>
</evidence>
<keyword evidence="1 8" id="KW-0963">Cytoplasm</keyword>
<gene>
    <name evidence="8" type="primary">purQ</name>
    <name evidence="9" type="ORF">HELGO_WM14793</name>
</gene>
<dbReference type="EMBL" id="CACVAW010000026">
    <property type="protein sequence ID" value="CAA6807310.1"/>
    <property type="molecule type" value="Genomic_DNA"/>
</dbReference>
<name>A0A6S6SQR1_9BACT</name>
<dbReference type="Pfam" id="PF13507">
    <property type="entry name" value="GATase_5"/>
    <property type="match status" value="1"/>
</dbReference>
<keyword evidence="9" id="KW-0808">Transferase</keyword>